<protein>
    <submittedName>
        <fullName evidence="1">Nuclease HARBI1</fullName>
    </submittedName>
</protein>
<sequence length="117" mass="13223">MARNRGQKPLALSIQNRSTKLTLYPMYYRSLIYFFLQLTCGELSKLSQGTVCNVVKEMSVKLVTHFPQFVNFPANNDMPAVHEKFYALKQFPGVSGCVDGTHIPIYSPGGENAEIYR</sequence>
<proteinExistence type="predicted"/>
<dbReference type="EMBL" id="HBUF01378825">
    <property type="protein sequence ID" value="CAG6729443.1"/>
    <property type="molecule type" value="Transcribed_RNA"/>
</dbReference>
<name>A0A8D8YIG4_9HEMI</name>
<accession>A0A8D8YIG4</accession>
<reference evidence="1" key="1">
    <citation type="submission" date="2021-05" db="EMBL/GenBank/DDBJ databases">
        <authorList>
            <person name="Alioto T."/>
            <person name="Alioto T."/>
            <person name="Gomez Garrido J."/>
        </authorList>
    </citation>
    <scope>NUCLEOTIDE SEQUENCE</scope>
</reference>
<organism evidence="1">
    <name type="scientific">Cacopsylla melanoneura</name>
    <dbReference type="NCBI Taxonomy" id="428564"/>
    <lineage>
        <taxon>Eukaryota</taxon>
        <taxon>Metazoa</taxon>
        <taxon>Ecdysozoa</taxon>
        <taxon>Arthropoda</taxon>
        <taxon>Hexapoda</taxon>
        <taxon>Insecta</taxon>
        <taxon>Pterygota</taxon>
        <taxon>Neoptera</taxon>
        <taxon>Paraneoptera</taxon>
        <taxon>Hemiptera</taxon>
        <taxon>Sternorrhyncha</taxon>
        <taxon>Psylloidea</taxon>
        <taxon>Psyllidae</taxon>
        <taxon>Psyllinae</taxon>
        <taxon>Cacopsylla</taxon>
    </lineage>
</organism>
<dbReference type="AlphaFoldDB" id="A0A8D8YIG4"/>
<dbReference type="EMBL" id="HBUF01378824">
    <property type="protein sequence ID" value="CAG6729441.1"/>
    <property type="molecule type" value="Transcribed_RNA"/>
</dbReference>
<evidence type="ECO:0000313" key="1">
    <source>
        <dbReference type="EMBL" id="CAG6729443.1"/>
    </source>
</evidence>